<dbReference type="AlphaFoldDB" id="A0A382USP2"/>
<evidence type="ECO:0000256" key="2">
    <source>
        <dbReference type="ARBA" id="ARBA00022695"/>
    </source>
</evidence>
<keyword evidence="1" id="KW-0808">Transferase</keyword>
<name>A0A382USP2_9ZZZZ</name>
<reference evidence="4" key="1">
    <citation type="submission" date="2018-05" db="EMBL/GenBank/DDBJ databases">
        <authorList>
            <person name="Lanie J.A."/>
            <person name="Ng W.-L."/>
            <person name="Kazmierczak K.M."/>
            <person name="Andrzejewski T.M."/>
            <person name="Davidsen T.M."/>
            <person name="Wayne K.J."/>
            <person name="Tettelin H."/>
            <person name="Glass J.I."/>
            <person name="Rusch D."/>
            <person name="Podicherti R."/>
            <person name="Tsui H.-C.T."/>
            <person name="Winkler M.E."/>
        </authorList>
    </citation>
    <scope>NUCLEOTIDE SEQUENCE</scope>
</reference>
<feature type="non-terminal residue" evidence="4">
    <location>
        <position position="192"/>
    </location>
</feature>
<dbReference type="InterPro" id="IPR025877">
    <property type="entry name" value="MobA-like_NTP_Trfase"/>
</dbReference>
<dbReference type="InterPro" id="IPR050065">
    <property type="entry name" value="GlmU-like"/>
</dbReference>
<gene>
    <name evidence="4" type="ORF">METZ01_LOCUS389572</name>
</gene>
<organism evidence="4">
    <name type="scientific">marine metagenome</name>
    <dbReference type="NCBI Taxonomy" id="408172"/>
    <lineage>
        <taxon>unclassified sequences</taxon>
        <taxon>metagenomes</taxon>
        <taxon>ecological metagenomes</taxon>
    </lineage>
</organism>
<dbReference type="InterPro" id="IPR029044">
    <property type="entry name" value="Nucleotide-diphossugar_trans"/>
</dbReference>
<evidence type="ECO:0000256" key="1">
    <source>
        <dbReference type="ARBA" id="ARBA00022679"/>
    </source>
</evidence>
<dbReference type="PANTHER" id="PTHR43584:SF5">
    <property type="entry name" value="PROTEIN LICC"/>
    <property type="match status" value="1"/>
</dbReference>
<dbReference type="PANTHER" id="PTHR43584">
    <property type="entry name" value="NUCLEOTIDYL TRANSFERASE"/>
    <property type="match status" value="1"/>
</dbReference>
<sequence>MGISDPKPLTKLKNGESILQRQITYLSEYLGMNNIIVIVGYKKELIMESFPNLLYVYNDFYDTTNTSKSLLAGLNKIEKDDVLWLNGDVVFEKELLLQIIQCPQSCMAVNTNSVGEEEIKYNLFEDGSIKDVSKSVNSALGEAVGINKIIISDLHQFKANLEKCHNQDYFEKALELSIQDGMNVLPVDISNF</sequence>
<evidence type="ECO:0000259" key="3">
    <source>
        <dbReference type="Pfam" id="PF12804"/>
    </source>
</evidence>
<feature type="domain" description="MobA-like NTP transferase" evidence="3">
    <location>
        <begin position="1"/>
        <end position="105"/>
    </location>
</feature>
<keyword evidence="2" id="KW-0548">Nucleotidyltransferase</keyword>
<accession>A0A382USP2</accession>
<dbReference type="EMBL" id="UINC01146152">
    <property type="protein sequence ID" value="SVD36718.1"/>
    <property type="molecule type" value="Genomic_DNA"/>
</dbReference>
<protein>
    <recommendedName>
        <fullName evidence="3">MobA-like NTP transferase domain-containing protein</fullName>
    </recommendedName>
</protein>
<dbReference type="SUPFAM" id="SSF53448">
    <property type="entry name" value="Nucleotide-diphospho-sugar transferases"/>
    <property type="match status" value="1"/>
</dbReference>
<proteinExistence type="predicted"/>
<evidence type="ECO:0000313" key="4">
    <source>
        <dbReference type="EMBL" id="SVD36718.1"/>
    </source>
</evidence>
<dbReference type="Gene3D" id="3.90.550.10">
    <property type="entry name" value="Spore Coat Polysaccharide Biosynthesis Protein SpsA, Chain A"/>
    <property type="match status" value="1"/>
</dbReference>
<dbReference type="Pfam" id="PF12804">
    <property type="entry name" value="NTP_transf_3"/>
    <property type="match status" value="1"/>
</dbReference>
<dbReference type="GO" id="GO:0016779">
    <property type="term" value="F:nucleotidyltransferase activity"/>
    <property type="evidence" value="ECO:0007669"/>
    <property type="project" value="UniProtKB-KW"/>
</dbReference>